<dbReference type="EMBL" id="CP000812">
    <property type="protein sequence ID" value="ABV33847.1"/>
    <property type="molecule type" value="Genomic_DNA"/>
</dbReference>
<comment type="pathway">
    <text evidence="2">Carbohydrate metabolism; pentose and glucuronate interconversion.</text>
</comment>
<evidence type="ECO:0000256" key="6">
    <source>
        <dbReference type="ARBA" id="ARBA00023235"/>
    </source>
</evidence>
<dbReference type="UniPathway" id="UPA00246"/>
<dbReference type="GO" id="GO:0019698">
    <property type="term" value="P:D-galacturonate catabolic process"/>
    <property type="evidence" value="ECO:0007669"/>
    <property type="project" value="TreeGrafter"/>
</dbReference>
<dbReference type="HOGENOM" id="CLU_044465_1_0_0"/>
<dbReference type="PANTHER" id="PTHR30068:SF4">
    <property type="entry name" value="URONATE ISOMERASE"/>
    <property type="match status" value="1"/>
</dbReference>
<name>A8F6R3_PSELT</name>
<protein>
    <recommendedName>
        <fullName evidence="5">Uronate isomerase</fullName>
        <ecNumber evidence="4">5.3.1.12</ecNumber>
    </recommendedName>
</protein>
<evidence type="ECO:0000256" key="4">
    <source>
        <dbReference type="ARBA" id="ARBA00012546"/>
    </source>
</evidence>
<dbReference type="GO" id="GO:0042840">
    <property type="term" value="P:D-glucuronate catabolic process"/>
    <property type="evidence" value="ECO:0007669"/>
    <property type="project" value="TreeGrafter"/>
</dbReference>
<gene>
    <name evidence="7" type="ordered locus">Tlet_1289</name>
</gene>
<evidence type="ECO:0000313" key="7">
    <source>
        <dbReference type="EMBL" id="ABV33847.1"/>
    </source>
</evidence>
<keyword evidence="8" id="KW-1185">Reference proteome</keyword>
<evidence type="ECO:0000256" key="1">
    <source>
        <dbReference type="ARBA" id="ARBA00001165"/>
    </source>
</evidence>
<organism evidence="7 8">
    <name type="scientific">Pseudothermotoga lettingae (strain ATCC BAA-301 / DSM 14385 / NBRC 107922 / TMO)</name>
    <name type="common">Thermotoga lettingae</name>
    <dbReference type="NCBI Taxonomy" id="416591"/>
    <lineage>
        <taxon>Bacteria</taxon>
        <taxon>Thermotogati</taxon>
        <taxon>Thermotogota</taxon>
        <taxon>Thermotogae</taxon>
        <taxon>Thermotogales</taxon>
        <taxon>Thermotogaceae</taxon>
        <taxon>Pseudothermotoga</taxon>
    </lineage>
</organism>
<comment type="catalytic activity">
    <reaction evidence="1">
        <text>D-glucuronate = D-fructuronate</text>
        <dbReference type="Rhea" id="RHEA:13049"/>
        <dbReference type="ChEBI" id="CHEBI:58720"/>
        <dbReference type="ChEBI" id="CHEBI:59863"/>
        <dbReference type="EC" id="5.3.1.12"/>
    </reaction>
</comment>
<accession>A8F6R3</accession>
<dbReference type="OrthoDB" id="9766564at2"/>
<dbReference type="Proteomes" id="UP000002016">
    <property type="component" value="Chromosome"/>
</dbReference>
<dbReference type="InterPro" id="IPR032466">
    <property type="entry name" value="Metal_Hydrolase"/>
</dbReference>
<keyword evidence="6 7" id="KW-0413">Isomerase</keyword>
<sequence length="456" mass="53210">MAFLDERYLLSSKTAFDLYESVKNLPIVDAHNHGDVKEIVENKGWNDIWEVEAATDHYVWELMRRRGVPEDKITGDATNYEKWIALAEVFPKFAGNPTYEWVHLDLKRRFGINETISRQTAETIWYRSKQILNEDKMKPQNILREMNVEIMCTTDDPTSDLVYHKLAREKIPSIRILPTWRPDRTCKIDTKDWKNYVEKLSMSTNTDISNLDDFLNALEKTHGYFNDLGCVCSDHALLNPFLEPVDKHKASQIFDNSMKQSASHEDLMIFQSYMMYKFAEMNTKENWTMQLHIGSYRDYRKKLFDSLGPDSGGDISAGFVDIARGMKEFFNAFDGKVKIIIYCMDMTYLSVAATIARAFENIFLGAPWWFNDSPFGMRFQLQYIASVDLLSNFAGMVTDSRKLMSYGSRTEMFRRILCDVVGEMVDRGQIPFKEALELCNELCYFRPKELFFSRKR</sequence>
<evidence type="ECO:0000313" key="8">
    <source>
        <dbReference type="Proteomes" id="UP000002016"/>
    </source>
</evidence>
<dbReference type="STRING" id="416591.Tlet_1289"/>
<reference evidence="7 8" key="2">
    <citation type="journal article" date="2009" name="Proc. Natl. Acad. Sci. U.S.A.">
        <title>On the chimeric nature, thermophilic origin, and phylogenetic placement of the Thermotogales.</title>
        <authorList>
            <person name="Zhaxybayeva O."/>
            <person name="Swithers K.S."/>
            <person name="Lapierre P."/>
            <person name="Fournier G.P."/>
            <person name="Bickhart D.M."/>
            <person name="DeBoy R.T."/>
            <person name="Nelson K.E."/>
            <person name="Nesbo C.L."/>
            <person name="Doolittle W.F."/>
            <person name="Gogarten J.P."/>
            <person name="Noll K.M."/>
        </authorList>
    </citation>
    <scope>NUCLEOTIDE SEQUENCE [LARGE SCALE GENOMIC DNA]</scope>
    <source>
        <strain evidence="8">ATCC BAA-301 / DSM 14385 / NBRC 107922 / TMO</strain>
    </source>
</reference>
<dbReference type="eggNOG" id="COG1904">
    <property type="taxonomic scope" value="Bacteria"/>
</dbReference>
<dbReference type="NCBIfam" id="NF002794">
    <property type="entry name" value="PRK02925.1"/>
    <property type="match status" value="1"/>
</dbReference>
<dbReference type="EC" id="5.3.1.12" evidence="4"/>
<reference evidence="7 8" key="1">
    <citation type="submission" date="2007-08" db="EMBL/GenBank/DDBJ databases">
        <title>Complete sequence of Thermotoga lettingae TMO.</title>
        <authorList>
            <consortium name="US DOE Joint Genome Institute"/>
            <person name="Copeland A."/>
            <person name="Lucas S."/>
            <person name="Lapidus A."/>
            <person name="Barry K."/>
            <person name="Glavina del Rio T."/>
            <person name="Dalin E."/>
            <person name="Tice H."/>
            <person name="Pitluck S."/>
            <person name="Foster B."/>
            <person name="Bruce D."/>
            <person name="Schmutz J."/>
            <person name="Larimer F."/>
            <person name="Land M."/>
            <person name="Hauser L."/>
            <person name="Kyrpides N."/>
            <person name="Mikhailova N."/>
            <person name="Nelson K."/>
            <person name="Gogarten J.P."/>
            <person name="Noll K."/>
            <person name="Richardson P."/>
        </authorList>
    </citation>
    <scope>NUCLEOTIDE SEQUENCE [LARGE SCALE GENOMIC DNA]</scope>
    <source>
        <strain evidence="8">ATCC BAA-301 / DSM 14385 / NBRC 107922 / TMO</strain>
    </source>
</reference>
<dbReference type="SUPFAM" id="SSF51556">
    <property type="entry name" value="Metallo-dependent hydrolases"/>
    <property type="match status" value="1"/>
</dbReference>
<dbReference type="PANTHER" id="PTHR30068">
    <property type="entry name" value="URONATE ISOMERASE"/>
    <property type="match status" value="1"/>
</dbReference>
<comment type="similarity">
    <text evidence="3">Belongs to the metallo-dependent hydrolases superfamily. Uronate isomerase family.</text>
</comment>
<dbReference type="AlphaFoldDB" id="A8F6R3"/>
<proteinExistence type="inferred from homology"/>
<dbReference type="InterPro" id="IPR003766">
    <property type="entry name" value="Uronate_isomerase"/>
</dbReference>
<dbReference type="Gene3D" id="1.10.2020.10">
    <property type="entry name" value="uronate isomerase, domain 2, chain A"/>
    <property type="match status" value="1"/>
</dbReference>
<dbReference type="Gene3D" id="3.20.20.140">
    <property type="entry name" value="Metal-dependent hydrolases"/>
    <property type="match status" value="1"/>
</dbReference>
<dbReference type="KEGG" id="tle:Tlet_1289"/>
<dbReference type="RefSeq" id="WP_012003323.1">
    <property type="nucleotide sequence ID" value="NC_009828.1"/>
</dbReference>
<dbReference type="GO" id="GO:0008880">
    <property type="term" value="F:glucuronate isomerase activity"/>
    <property type="evidence" value="ECO:0007669"/>
    <property type="project" value="UniProtKB-EC"/>
</dbReference>
<evidence type="ECO:0000256" key="2">
    <source>
        <dbReference type="ARBA" id="ARBA00004892"/>
    </source>
</evidence>
<dbReference type="Pfam" id="PF02614">
    <property type="entry name" value="UxaC"/>
    <property type="match status" value="1"/>
</dbReference>
<evidence type="ECO:0000256" key="3">
    <source>
        <dbReference type="ARBA" id="ARBA00008397"/>
    </source>
</evidence>
<evidence type="ECO:0000256" key="5">
    <source>
        <dbReference type="ARBA" id="ARBA00020555"/>
    </source>
</evidence>